<feature type="compositionally biased region" description="Acidic residues" evidence="1">
    <location>
        <begin position="51"/>
        <end position="63"/>
    </location>
</feature>
<name>A0A183A7H3_9TREM</name>
<evidence type="ECO:0000256" key="1">
    <source>
        <dbReference type="SAM" id="MobiDB-lite"/>
    </source>
</evidence>
<evidence type="ECO:0000313" key="2">
    <source>
        <dbReference type="EMBL" id="VDP67799.1"/>
    </source>
</evidence>
<dbReference type="Proteomes" id="UP000272942">
    <property type="component" value="Unassembled WGS sequence"/>
</dbReference>
<protein>
    <submittedName>
        <fullName evidence="2 4">Uncharacterized protein</fullName>
    </submittedName>
</protein>
<evidence type="ECO:0000313" key="4">
    <source>
        <dbReference type="WBParaSite" id="ECPE_0000291101-mRNA-1"/>
    </source>
</evidence>
<feature type="compositionally biased region" description="Polar residues" evidence="1">
    <location>
        <begin position="21"/>
        <end position="34"/>
    </location>
</feature>
<evidence type="ECO:0000313" key="3">
    <source>
        <dbReference type="Proteomes" id="UP000272942"/>
    </source>
</evidence>
<reference evidence="4" key="1">
    <citation type="submission" date="2016-06" db="UniProtKB">
        <authorList>
            <consortium name="WormBaseParasite"/>
        </authorList>
    </citation>
    <scope>IDENTIFICATION</scope>
</reference>
<proteinExistence type="predicted"/>
<feature type="compositionally biased region" description="Basic and acidic residues" evidence="1">
    <location>
        <begin position="76"/>
        <end position="86"/>
    </location>
</feature>
<organism evidence="4">
    <name type="scientific">Echinostoma caproni</name>
    <dbReference type="NCBI Taxonomy" id="27848"/>
    <lineage>
        <taxon>Eukaryota</taxon>
        <taxon>Metazoa</taxon>
        <taxon>Spiralia</taxon>
        <taxon>Lophotrochozoa</taxon>
        <taxon>Platyhelminthes</taxon>
        <taxon>Trematoda</taxon>
        <taxon>Digenea</taxon>
        <taxon>Plagiorchiida</taxon>
        <taxon>Echinostomata</taxon>
        <taxon>Echinostomatoidea</taxon>
        <taxon>Echinostomatidae</taxon>
        <taxon>Echinostoma</taxon>
    </lineage>
</organism>
<dbReference type="WBParaSite" id="ECPE_0000291101-mRNA-1">
    <property type="protein sequence ID" value="ECPE_0000291101-mRNA-1"/>
    <property type="gene ID" value="ECPE_0000291101"/>
</dbReference>
<feature type="region of interest" description="Disordered" evidence="1">
    <location>
        <begin position="144"/>
        <end position="179"/>
    </location>
</feature>
<sequence>MKSCFRSNCSPYQREPALTTFVPNTYPPTKSVQCTPDELTHPRSKVSTDSDPQESGDTTESDETGDHCGHAVGTCERVRTGERSSDFKNLSHRLNTTQSTDQRRSGQLDLENAHAKCHNSNTFQRISNTTDRPSPGNQGYCELITTDGRGSAPPTFVTDAMRVPLGSSDYPAKKRNDEN</sequence>
<reference evidence="2 3" key="2">
    <citation type="submission" date="2018-11" db="EMBL/GenBank/DDBJ databases">
        <authorList>
            <consortium name="Pathogen Informatics"/>
        </authorList>
    </citation>
    <scope>NUCLEOTIDE SEQUENCE [LARGE SCALE GENOMIC DNA]</scope>
    <source>
        <strain evidence="2 3">Egypt</strain>
    </source>
</reference>
<gene>
    <name evidence="2" type="ORF">ECPE_LOCUS2908</name>
</gene>
<dbReference type="EMBL" id="UZAN01039947">
    <property type="protein sequence ID" value="VDP67799.1"/>
    <property type="molecule type" value="Genomic_DNA"/>
</dbReference>
<accession>A0A183A7H3</accession>
<dbReference type="AlphaFoldDB" id="A0A183A7H3"/>
<keyword evidence="3" id="KW-1185">Reference proteome</keyword>
<feature type="region of interest" description="Disordered" evidence="1">
    <location>
        <begin position="19"/>
        <end position="106"/>
    </location>
</feature>